<comment type="caution">
    <text evidence="1">The sequence shown here is derived from an EMBL/GenBank/DDBJ whole genome shotgun (WGS) entry which is preliminary data.</text>
</comment>
<proteinExistence type="predicted"/>
<name>A0ABS7FVH4_9ACTN</name>
<reference evidence="1 2" key="1">
    <citation type="submission" date="2021-07" db="EMBL/GenBank/DDBJ databases">
        <title>Actinomadura sp. PM05-2 isolated from lichen.</title>
        <authorList>
            <person name="Somphong A."/>
            <person name="Phongsopitanun W."/>
            <person name="Tanasupawat S."/>
            <person name="Peongsungnone V."/>
        </authorList>
    </citation>
    <scope>NUCLEOTIDE SEQUENCE [LARGE SCALE GENOMIC DNA]</scope>
    <source>
        <strain evidence="1 2">PM05-2</strain>
    </source>
</reference>
<gene>
    <name evidence="1" type="ORF">K1Y72_18720</name>
</gene>
<evidence type="ECO:0000313" key="1">
    <source>
        <dbReference type="EMBL" id="MBW8484424.1"/>
    </source>
</evidence>
<dbReference type="Proteomes" id="UP000774570">
    <property type="component" value="Unassembled WGS sequence"/>
</dbReference>
<organism evidence="1 2">
    <name type="scientific">Actinomadura parmotrematis</name>
    <dbReference type="NCBI Taxonomy" id="2864039"/>
    <lineage>
        <taxon>Bacteria</taxon>
        <taxon>Bacillati</taxon>
        <taxon>Actinomycetota</taxon>
        <taxon>Actinomycetes</taxon>
        <taxon>Streptosporangiales</taxon>
        <taxon>Thermomonosporaceae</taxon>
        <taxon>Actinomadura</taxon>
    </lineage>
</organism>
<accession>A0ABS7FVH4</accession>
<dbReference type="RefSeq" id="WP_220167650.1">
    <property type="nucleotide sequence ID" value="NZ_JAIBOA010000011.1"/>
</dbReference>
<sequence length="218" mass="24487">MYPPHIQDEGSVSIRFTDDDFGITHLASFFHQDWKSSGSARSIVVDYVEQMPETYILALANDALKLVSRGDENTVSILWECATGSNHSLRSANETGLIWFQYIIHICEVKIDNPDIINVGNNFSNLRTNIIKEIDSVESALVSLVERNFTTGVPGAVSALKNCALNISPELAFRVLLRVLMEYSIDLNSFQYGRLLNLGREFDYGEFVVSRLSFLVVE</sequence>
<protein>
    <submittedName>
        <fullName evidence="1">Uncharacterized protein</fullName>
    </submittedName>
</protein>
<dbReference type="EMBL" id="JAIBOA010000011">
    <property type="protein sequence ID" value="MBW8484424.1"/>
    <property type="molecule type" value="Genomic_DNA"/>
</dbReference>
<keyword evidence="2" id="KW-1185">Reference proteome</keyword>
<evidence type="ECO:0000313" key="2">
    <source>
        <dbReference type="Proteomes" id="UP000774570"/>
    </source>
</evidence>